<evidence type="ECO:0000259" key="3">
    <source>
        <dbReference type="Pfam" id="PF13359"/>
    </source>
</evidence>
<organism evidence="4 5">
    <name type="scientific">Cyclotella atomus</name>
    <dbReference type="NCBI Taxonomy" id="382360"/>
    <lineage>
        <taxon>Eukaryota</taxon>
        <taxon>Sar</taxon>
        <taxon>Stramenopiles</taxon>
        <taxon>Ochrophyta</taxon>
        <taxon>Bacillariophyta</taxon>
        <taxon>Coscinodiscophyceae</taxon>
        <taxon>Thalassiosirophycidae</taxon>
        <taxon>Stephanodiscales</taxon>
        <taxon>Stephanodiscaceae</taxon>
        <taxon>Cyclotella</taxon>
    </lineage>
</organism>
<keyword evidence="2" id="KW-0479">Metal-binding</keyword>
<dbReference type="Proteomes" id="UP001530400">
    <property type="component" value="Unassembled WGS sequence"/>
</dbReference>
<evidence type="ECO:0000256" key="2">
    <source>
        <dbReference type="ARBA" id="ARBA00022723"/>
    </source>
</evidence>
<comment type="cofactor">
    <cofactor evidence="1">
        <name>a divalent metal cation</name>
        <dbReference type="ChEBI" id="CHEBI:60240"/>
    </cofactor>
</comment>
<evidence type="ECO:0000313" key="4">
    <source>
        <dbReference type="EMBL" id="KAL3789801.1"/>
    </source>
</evidence>
<reference evidence="4 5" key="1">
    <citation type="submission" date="2024-10" db="EMBL/GenBank/DDBJ databases">
        <title>Updated reference genomes for cyclostephanoid diatoms.</title>
        <authorList>
            <person name="Roberts W.R."/>
            <person name="Alverson A.J."/>
        </authorList>
    </citation>
    <scope>NUCLEOTIDE SEQUENCE [LARGE SCALE GENOMIC DNA]</scope>
    <source>
        <strain evidence="4 5">AJA010-31</strain>
    </source>
</reference>
<dbReference type="AlphaFoldDB" id="A0ABD3PRH1"/>
<keyword evidence="5" id="KW-1185">Reference proteome</keyword>
<dbReference type="InterPro" id="IPR027806">
    <property type="entry name" value="HARBI1_dom"/>
</dbReference>
<comment type="caution">
    <text evidence="4">The sequence shown here is derived from an EMBL/GenBank/DDBJ whole genome shotgun (WGS) entry which is preliminary data.</text>
</comment>
<feature type="domain" description="DDE Tnp4" evidence="3">
    <location>
        <begin position="209"/>
        <end position="302"/>
    </location>
</feature>
<dbReference type="EMBL" id="JALLPJ020000514">
    <property type="protein sequence ID" value="KAL3789801.1"/>
    <property type="molecule type" value="Genomic_DNA"/>
</dbReference>
<dbReference type="Pfam" id="PF13359">
    <property type="entry name" value="DDE_Tnp_4"/>
    <property type="match status" value="1"/>
</dbReference>
<proteinExistence type="predicted"/>
<name>A0ABD3PRH1_9STRA</name>
<evidence type="ECO:0000313" key="5">
    <source>
        <dbReference type="Proteomes" id="UP001530400"/>
    </source>
</evidence>
<dbReference type="GO" id="GO:0046872">
    <property type="term" value="F:metal ion binding"/>
    <property type="evidence" value="ECO:0007669"/>
    <property type="project" value="UniProtKB-KW"/>
</dbReference>
<protein>
    <recommendedName>
        <fullName evidence="3">DDE Tnp4 domain-containing protein</fullName>
    </recommendedName>
</protein>
<evidence type="ECO:0000256" key="1">
    <source>
        <dbReference type="ARBA" id="ARBA00001968"/>
    </source>
</evidence>
<sequence>MLLSNKHRIKAEAIILQGATVLAAKYLCQKQSSHGVRFANPCVRKQVTVESIYIRLGDNYFDRAYQMSYRSFWRLHDKLKDTIIQSVKDATISRKRTIRQLQRYQNRGGVPQNANPTFVPPPPNGEITTSIRLACALRYFAGGLPYDIMMNYGISHSEVLDSVWYVVDAVNRAKGFDISYPESADEQQKIASGFARISSVHFSNCGRSIDGILIWILKPTLEDAKRAGVDQQKFFCGRKNKYGLICQAVCDARGRFLDVSIVYGGSSSDLLAFEKSGLKQRLDRGLLAETKLVLFGANAYLNSLYIATIPKYFRRST</sequence>
<accession>A0ABD3PRH1</accession>
<gene>
    <name evidence="4" type="ORF">ACHAWO_000272</name>
</gene>